<sequence>MCSIPSEARVTQDYSTLPPDLPAPVDDGAADHLRGKRLPDVALTATDGRTVSLARLPGRTVVFAYPRTGEPGQPNLVADWDAIPGARGCTPQACDFRDRHAELIKRGVAQVHGLSTQSSDYQREAAERLHLPYTLLSDRHRTLALGARLPTFEAGGTVLLKRLTLVIDDGVVTKVFYPVFPPDRSAEQVIAWLDGAA</sequence>
<dbReference type="AlphaFoldDB" id="A0A512IKJ0"/>
<dbReference type="InterPro" id="IPR013740">
    <property type="entry name" value="Redoxin"/>
</dbReference>
<reference evidence="8 9" key="1">
    <citation type="submission" date="2019-07" db="EMBL/GenBank/DDBJ databases">
        <title>Whole genome shotgun sequence of Methylobacterium haplocladii NBRC 107714.</title>
        <authorList>
            <person name="Hosoyama A."/>
            <person name="Uohara A."/>
            <person name="Ohji S."/>
            <person name="Ichikawa N."/>
        </authorList>
    </citation>
    <scope>NUCLEOTIDE SEQUENCE [LARGE SCALE GENOMIC DNA]</scope>
    <source>
        <strain evidence="8 9">NBRC 107714</strain>
    </source>
</reference>
<evidence type="ECO:0000256" key="4">
    <source>
        <dbReference type="ARBA" id="ARBA00023157"/>
    </source>
</evidence>
<evidence type="ECO:0000256" key="6">
    <source>
        <dbReference type="SAM" id="MobiDB-lite"/>
    </source>
</evidence>
<keyword evidence="4" id="KW-1015">Disulfide bond</keyword>
<gene>
    <name evidence="8" type="primary">bcpB</name>
    <name evidence="8" type="ORF">MHA02_05990</name>
</gene>
<evidence type="ECO:0000256" key="5">
    <source>
        <dbReference type="ARBA" id="ARBA00023284"/>
    </source>
</evidence>
<dbReference type="InterPro" id="IPR013766">
    <property type="entry name" value="Thioredoxin_domain"/>
</dbReference>
<feature type="domain" description="Thioredoxin" evidence="7">
    <location>
        <begin position="32"/>
        <end position="197"/>
    </location>
</feature>
<organism evidence="8 9">
    <name type="scientific">Methylobacterium haplocladii</name>
    <dbReference type="NCBI Taxonomy" id="1176176"/>
    <lineage>
        <taxon>Bacteria</taxon>
        <taxon>Pseudomonadati</taxon>
        <taxon>Pseudomonadota</taxon>
        <taxon>Alphaproteobacteria</taxon>
        <taxon>Hyphomicrobiales</taxon>
        <taxon>Methylobacteriaceae</taxon>
        <taxon>Methylobacterium</taxon>
    </lineage>
</organism>
<name>A0A512IKJ0_9HYPH</name>
<dbReference type="GO" id="GO:0034599">
    <property type="term" value="P:cellular response to oxidative stress"/>
    <property type="evidence" value="ECO:0007669"/>
    <property type="project" value="TreeGrafter"/>
</dbReference>
<accession>A0A512IKJ0</accession>
<dbReference type="PANTHER" id="PTHR42801">
    <property type="entry name" value="THIOREDOXIN-DEPENDENT PEROXIDE REDUCTASE"/>
    <property type="match status" value="1"/>
</dbReference>
<dbReference type="InterPro" id="IPR050924">
    <property type="entry name" value="Peroxiredoxin_BCP/PrxQ"/>
</dbReference>
<evidence type="ECO:0000256" key="1">
    <source>
        <dbReference type="ARBA" id="ARBA00022559"/>
    </source>
</evidence>
<dbReference type="Gene3D" id="3.40.30.10">
    <property type="entry name" value="Glutaredoxin"/>
    <property type="match status" value="1"/>
</dbReference>
<dbReference type="Proteomes" id="UP000321258">
    <property type="component" value="Unassembled WGS sequence"/>
</dbReference>
<evidence type="ECO:0000313" key="9">
    <source>
        <dbReference type="Proteomes" id="UP000321258"/>
    </source>
</evidence>
<dbReference type="GO" id="GO:0045454">
    <property type="term" value="P:cell redox homeostasis"/>
    <property type="evidence" value="ECO:0007669"/>
    <property type="project" value="TreeGrafter"/>
</dbReference>
<dbReference type="GO" id="GO:0005737">
    <property type="term" value="C:cytoplasm"/>
    <property type="evidence" value="ECO:0007669"/>
    <property type="project" value="TreeGrafter"/>
</dbReference>
<protein>
    <submittedName>
        <fullName evidence="8">Peroxiredoxin</fullName>
    </submittedName>
</protein>
<evidence type="ECO:0000313" key="8">
    <source>
        <dbReference type="EMBL" id="GEO98211.1"/>
    </source>
</evidence>
<keyword evidence="9" id="KW-1185">Reference proteome</keyword>
<evidence type="ECO:0000256" key="2">
    <source>
        <dbReference type="ARBA" id="ARBA00022862"/>
    </source>
</evidence>
<proteinExistence type="predicted"/>
<feature type="region of interest" description="Disordered" evidence="6">
    <location>
        <begin position="1"/>
        <end position="29"/>
    </location>
</feature>
<keyword evidence="1" id="KW-0575">Peroxidase</keyword>
<evidence type="ECO:0000256" key="3">
    <source>
        <dbReference type="ARBA" id="ARBA00023002"/>
    </source>
</evidence>
<dbReference type="SUPFAM" id="SSF52833">
    <property type="entry name" value="Thioredoxin-like"/>
    <property type="match status" value="1"/>
</dbReference>
<comment type="caution">
    <text evidence="8">The sequence shown here is derived from an EMBL/GenBank/DDBJ whole genome shotgun (WGS) entry which is preliminary data.</text>
</comment>
<dbReference type="PROSITE" id="PS51352">
    <property type="entry name" value="THIOREDOXIN_2"/>
    <property type="match status" value="1"/>
</dbReference>
<dbReference type="GO" id="GO:0008379">
    <property type="term" value="F:thioredoxin peroxidase activity"/>
    <property type="evidence" value="ECO:0007669"/>
    <property type="project" value="TreeGrafter"/>
</dbReference>
<evidence type="ECO:0000259" key="7">
    <source>
        <dbReference type="PROSITE" id="PS51352"/>
    </source>
</evidence>
<dbReference type="PANTHER" id="PTHR42801:SF21">
    <property type="entry name" value="BCPB PROTEIN"/>
    <property type="match status" value="1"/>
</dbReference>
<dbReference type="EMBL" id="BJZT01000005">
    <property type="protein sequence ID" value="GEO98211.1"/>
    <property type="molecule type" value="Genomic_DNA"/>
</dbReference>
<keyword evidence="2" id="KW-0049">Antioxidant</keyword>
<dbReference type="InterPro" id="IPR036249">
    <property type="entry name" value="Thioredoxin-like_sf"/>
</dbReference>
<dbReference type="CDD" id="cd03017">
    <property type="entry name" value="PRX_BCP"/>
    <property type="match status" value="1"/>
</dbReference>
<dbReference type="Pfam" id="PF08534">
    <property type="entry name" value="Redoxin"/>
    <property type="match status" value="1"/>
</dbReference>
<keyword evidence="3" id="KW-0560">Oxidoreductase</keyword>
<keyword evidence="5" id="KW-0676">Redox-active center</keyword>